<dbReference type="InterPro" id="IPR021047">
    <property type="entry name" value="Mannosyltransferase_CMT1"/>
</dbReference>
<feature type="compositionally biased region" description="Basic and acidic residues" evidence="1">
    <location>
        <begin position="7"/>
        <end position="18"/>
    </location>
</feature>
<dbReference type="InParanoid" id="W3WYZ5"/>
<dbReference type="EMBL" id="KI912115">
    <property type="protein sequence ID" value="ETS78327.1"/>
    <property type="molecule type" value="Genomic_DNA"/>
</dbReference>
<gene>
    <name evidence="3" type="ORF">PFICI_10389</name>
</gene>
<sequence>MSSAQDQEERTAFLREESPTPSASSTTLGDYLSDVESQEKGTLSSRTRKSSWGAVVKTIFTRRNLRRFSRRNPLVYTLVRYAIVAIVAVLVATPILAPSYTRTPRHYRDLVSRCSGPASAQRGCANPYNEKIFISVSLYDKNGHLADGHWGQTLLQLINLIGSDNVFLSIYENDSGEAGATALKHLEQKLTCRHKIVNDAHVPIEDFPTIRMPDGTDRVKRISYLSEMRNRALRPLDISDGPELGIERFDKVLFLNDVVFNPTDAANLLFSTNVGPDGRSQYLSACALDFIKPFIFYDLYAQRDAEGFSGGLPIFPFFSNEGNGISRAAVLHQSDAVPVKSCWGGMVAMQAKYVQNLEPVLPSYDFREIGSHIIDPNFPTNVTSPVRFRSEPEVFFDACECCLFLADVTQAAKSFGDEDMGTFVNPYVRTAYTQDVFRWLPWVRRWERLLTIPQWLLTRFAGLPTHNPHRAVEQGERFMEEIWVGPGPGHEEQGHEPGHWQMVERTGRNGMFCGVREMQLVLQKERSEDWGEVQRSGEEWSLLTSWRMRELAELARLAAKNPEAKMDKTPSYDDSSIDSGSHGPKKLNGNKWRPAHAGSH</sequence>
<dbReference type="AlphaFoldDB" id="W3WYZ5"/>
<keyword evidence="2" id="KW-0472">Membrane</keyword>
<dbReference type="GeneID" id="19275402"/>
<protein>
    <recommendedName>
        <fullName evidence="5">Glycosyltransferase family 69 protein</fullName>
    </recommendedName>
</protein>
<dbReference type="Pfam" id="PF11735">
    <property type="entry name" value="CAP59_mtransfer"/>
    <property type="match status" value="1"/>
</dbReference>
<feature type="region of interest" description="Disordered" evidence="1">
    <location>
        <begin position="1"/>
        <end position="32"/>
    </location>
</feature>
<keyword evidence="2" id="KW-1133">Transmembrane helix</keyword>
<proteinExistence type="predicted"/>
<dbReference type="KEGG" id="pfy:PFICI_10389"/>
<name>W3WYZ5_PESFW</name>
<keyword evidence="4" id="KW-1185">Reference proteome</keyword>
<dbReference type="Proteomes" id="UP000030651">
    <property type="component" value="Unassembled WGS sequence"/>
</dbReference>
<feature type="transmembrane region" description="Helical" evidence="2">
    <location>
        <begin position="74"/>
        <end position="97"/>
    </location>
</feature>
<dbReference type="RefSeq" id="XP_007837161.1">
    <property type="nucleotide sequence ID" value="XM_007838970.1"/>
</dbReference>
<reference evidence="4" key="1">
    <citation type="journal article" date="2015" name="BMC Genomics">
        <title>Genomic and transcriptomic analysis of the endophytic fungus Pestalotiopsis fici reveals its lifestyle and high potential for synthesis of natural products.</title>
        <authorList>
            <person name="Wang X."/>
            <person name="Zhang X."/>
            <person name="Liu L."/>
            <person name="Xiang M."/>
            <person name="Wang W."/>
            <person name="Sun X."/>
            <person name="Che Y."/>
            <person name="Guo L."/>
            <person name="Liu G."/>
            <person name="Guo L."/>
            <person name="Wang C."/>
            <person name="Yin W.B."/>
            <person name="Stadler M."/>
            <person name="Zhang X."/>
            <person name="Liu X."/>
        </authorList>
    </citation>
    <scope>NUCLEOTIDE SEQUENCE [LARGE SCALE GENOMIC DNA]</scope>
    <source>
        <strain evidence="4">W106-1 / CGMCC3.15140</strain>
    </source>
</reference>
<evidence type="ECO:0000313" key="4">
    <source>
        <dbReference type="Proteomes" id="UP000030651"/>
    </source>
</evidence>
<dbReference type="PANTHER" id="PTHR34144:SF8">
    <property type="entry name" value="GLYCOSYLTRANSFERASE FAMILY 69 PROTEIN"/>
    <property type="match status" value="1"/>
</dbReference>
<feature type="region of interest" description="Disordered" evidence="1">
    <location>
        <begin position="558"/>
        <end position="600"/>
    </location>
</feature>
<evidence type="ECO:0000313" key="3">
    <source>
        <dbReference type="EMBL" id="ETS78327.1"/>
    </source>
</evidence>
<dbReference type="OMA" id="FDAKFFQ"/>
<feature type="compositionally biased region" description="Basic and acidic residues" evidence="1">
    <location>
        <begin position="562"/>
        <end position="571"/>
    </location>
</feature>
<dbReference type="PANTHER" id="PTHR34144">
    <property type="entry name" value="CHROMOSOME 8, WHOLE GENOME SHOTGUN SEQUENCE"/>
    <property type="match status" value="1"/>
</dbReference>
<dbReference type="HOGENOM" id="CLU_022271_1_0_1"/>
<dbReference type="OrthoDB" id="262547at2759"/>
<evidence type="ECO:0008006" key="5">
    <source>
        <dbReference type="Google" id="ProtNLM"/>
    </source>
</evidence>
<dbReference type="STRING" id="1229662.W3WYZ5"/>
<evidence type="ECO:0000256" key="1">
    <source>
        <dbReference type="SAM" id="MobiDB-lite"/>
    </source>
</evidence>
<evidence type="ECO:0000256" key="2">
    <source>
        <dbReference type="SAM" id="Phobius"/>
    </source>
</evidence>
<keyword evidence="2" id="KW-0812">Transmembrane</keyword>
<accession>W3WYZ5</accession>
<organism evidence="3 4">
    <name type="scientific">Pestalotiopsis fici (strain W106-1 / CGMCC3.15140)</name>
    <dbReference type="NCBI Taxonomy" id="1229662"/>
    <lineage>
        <taxon>Eukaryota</taxon>
        <taxon>Fungi</taxon>
        <taxon>Dikarya</taxon>
        <taxon>Ascomycota</taxon>
        <taxon>Pezizomycotina</taxon>
        <taxon>Sordariomycetes</taxon>
        <taxon>Xylariomycetidae</taxon>
        <taxon>Amphisphaeriales</taxon>
        <taxon>Sporocadaceae</taxon>
        <taxon>Pestalotiopsis</taxon>
    </lineage>
</organism>
<dbReference type="eggNOG" id="ENOG502RYQA">
    <property type="taxonomic scope" value="Eukaryota"/>
</dbReference>